<accession>A0A8S3TKK5</accession>
<evidence type="ECO:0000313" key="3">
    <source>
        <dbReference type="Proteomes" id="UP000683360"/>
    </source>
</evidence>
<dbReference type="AlphaFoldDB" id="A0A8S3TKK5"/>
<evidence type="ECO:0000259" key="1">
    <source>
        <dbReference type="Pfam" id="PF20720"/>
    </source>
</evidence>
<dbReference type="Pfam" id="PF20720">
    <property type="entry name" value="nSTAND3"/>
    <property type="match status" value="1"/>
</dbReference>
<dbReference type="SUPFAM" id="SSF52540">
    <property type="entry name" value="P-loop containing nucleoside triphosphate hydrolases"/>
    <property type="match status" value="1"/>
</dbReference>
<organism evidence="2 3">
    <name type="scientific">Mytilus edulis</name>
    <name type="common">Blue mussel</name>
    <dbReference type="NCBI Taxonomy" id="6550"/>
    <lineage>
        <taxon>Eukaryota</taxon>
        <taxon>Metazoa</taxon>
        <taxon>Spiralia</taxon>
        <taxon>Lophotrochozoa</taxon>
        <taxon>Mollusca</taxon>
        <taxon>Bivalvia</taxon>
        <taxon>Autobranchia</taxon>
        <taxon>Pteriomorphia</taxon>
        <taxon>Mytilida</taxon>
        <taxon>Mytiloidea</taxon>
        <taxon>Mytilidae</taxon>
        <taxon>Mytilinae</taxon>
        <taxon>Mytilus</taxon>
    </lineage>
</organism>
<reference evidence="2" key="1">
    <citation type="submission" date="2021-03" db="EMBL/GenBank/DDBJ databases">
        <authorList>
            <person name="Bekaert M."/>
        </authorList>
    </citation>
    <scope>NUCLEOTIDE SEQUENCE</scope>
</reference>
<gene>
    <name evidence="2" type="ORF">MEDL_46596</name>
</gene>
<comment type="caution">
    <text evidence="2">The sequence shown here is derived from an EMBL/GenBank/DDBJ whole genome shotgun (WGS) entry which is preliminary data.</text>
</comment>
<name>A0A8S3TKK5_MYTED</name>
<dbReference type="Proteomes" id="UP000683360">
    <property type="component" value="Unassembled WGS sequence"/>
</dbReference>
<dbReference type="EMBL" id="CAJPWZ010002222">
    <property type="protein sequence ID" value="CAG2234024.1"/>
    <property type="molecule type" value="Genomic_DNA"/>
</dbReference>
<evidence type="ECO:0000313" key="2">
    <source>
        <dbReference type="EMBL" id="CAG2234024.1"/>
    </source>
</evidence>
<dbReference type="InterPro" id="IPR049050">
    <property type="entry name" value="nSTAND3"/>
</dbReference>
<protein>
    <recommendedName>
        <fullName evidence="1">Novel STAND NTPase 3 domain-containing protein</fullName>
    </recommendedName>
</protein>
<proteinExistence type="predicted"/>
<dbReference type="InterPro" id="IPR027417">
    <property type="entry name" value="P-loop_NTPase"/>
</dbReference>
<dbReference type="Gene3D" id="3.40.50.300">
    <property type="entry name" value="P-loop containing nucleotide triphosphate hydrolases"/>
    <property type="match status" value="1"/>
</dbReference>
<dbReference type="OrthoDB" id="6121908at2759"/>
<keyword evidence="3" id="KW-1185">Reference proteome</keyword>
<feature type="domain" description="Novel STAND NTPase 3" evidence="1">
    <location>
        <begin position="49"/>
        <end position="148"/>
    </location>
</feature>
<sequence length="179" mass="20358">MIYYIQEVIIRLVPDLKSEIDTLVSSTITNDSDILDVLRLEKEMEKNNQHISTVSQKLITNRGVVITGSTGCGKSVAAHHAALTFEKEGYEIIPCEEPSEIIMHFITEKIQVFVIDDICGKFALNQHKADSWEQIDGKLNMLIESSRQKDDKDDSSNKSKNKFTITCRRIYIVTKHSQN</sequence>